<keyword evidence="2" id="KW-1185">Reference proteome</keyword>
<comment type="caution">
    <text evidence="1">The sequence shown here is derived from an EMBL/GenBank/DDBJ whole genome shotgun (WGS) entry which is preliminary data.</text>
</comment>
<dbReference type="Proteomes" id="UP001549104">
    <property type="component" value="Unassembled WGS sequence"/>
</dbReference>
<name>A0ABV2K591_SPOPS</name>
<protein>
    <submittedName>
        <fullName evidence="1">Uncharacterized protein</fullName>
    </submittedName>
</protein>
<gene>
    <name evidence="1" type="ORF">ABIC55_001333</name>
</gene>
<evidence type="ECO:0000313" key="1">
    <source>
        <dbReference type="EMBL" id="MET3656249.1"/>
    </source>
</evidence>
<evidence type="ECO:0000313" key="2">
    <source>
        <dbReference type="Proteomes" id="UP001549104"/>
    </source>
</evidence>
<dbReference type="EMBL" id="JBEPME010000001">
    <property type="protein sequence ID" value="MET3656249.1"/>
    <property type="molecule type" value="Genomic_DNA"/>
</dbReference>
<organism evidence="1 2">
    <name type="scientific">Sporosarcina psychrophila</name>
    <name type="common">Bacillus psychrophilus</name>
    <dbReference type="NCBI Taxonomy" id="1476"/>
    <lineage>
        <taxon>Bacteria</taxon>
        <taxon>Bacillati</taxon>
        <taxon>Bacillota</taxon>
        <taxon>Bacilli</taxon>
        <taxon>Bacillales</taxon>
        <taxon>Caryophanaceae</taxon>
        <taxon>Sporosarcina</taxon>
    </lineage>
</organism>
<sequence>MTINHGGNLTEEYFRAYVSLVMNSRNYTLEKEKHFMVESFLTGNPTTYGPITGASYINAVKVLSLD</sequence>
<dbReference type="RefSeq" id="WP_354312526.1">
    <property type="nucleotide sequence ID" value="NZ_JBEPME010000001.1"/>
</dbReference>
<accession>A0ABV2K591</accession>
<reference evidence="1 2" key="1">
    <citation type="submission" date="2024-06" db="EMBL/GenBank/DDBJ databases">
        <title>Sorghum-associated microbial communities from plants grown in Nebraska, USA.</title>
        <authorList>
            <person name="Schachtman D."/>
        </authorList>
    </citation>
    <scope>NUCLEOTIDE SEQUENCE [LARGE SCALE GENOMIC DNA]</scope>
    <source>
        <strain evidence="1 2">1288</strain>
    </source>
</reference>
<proteinExistence type="predicted"/>